<dbReference type="EMBL" id="MU629541">
    <property type="protein sequence ID" value="KAJ1256192.1"/>
    <property type="molecule type" value="Genomic_DNA"/>
</dbReference>
<proteinExistence type="predicted"/>
<organism evidence="2 3">
    <name type="scientific">Paspalum vaginatum</name>
    <name type="common">seashore paspalum</name>
    <dbReference type="NCBI Taxonomy" id="158149"/>
    <lineage>
        <taxon>Eukaryota</taxon>
        <taxon>Viridiplantae</taxon>
        <taxon>Streptophyta</taxon>
        <taxon>Embryophyta</taxon>
        <taxon>Tracheophyta</taxon>
        <taxon>Spermatophyta</taxon>
        <taxon>Magnoliopsida</taxon>
        <taxon>Liliopsida</taxon>
        <taxon>Poales</taxon>
        <taxon>Poaceae</taxon>
        <taxon>PACMAD clade</taxon>
        <taxon>Panicoideae</taxon>
        <taxon>Andropogonodae</taxon>
        <taxon>Paspaleae</taxon>
        <taxon>Paspalinae</taxon>
        <taxon>Paspalum</taxon>
    </lineage>
</organism>
<evidence type="ECO:0000256" key="1">
    <source>
        <dbReference type="SAM" id="MobiDB-lite"/>
    </source>
</evidence>
<accession>A0A9W7XCT8</accession>
<reference evidence="2 3" key="1">
    <citation type="submission" date="2022-10" db="EMBL/GenBank/DDBJ databases">
        <title>WGS assembly of Paspalum vaginatum 540-79.</title>
        <authorList>
            <person name="Sun G."/>
            <person name="Wase N."/>
            <person name="Shu S."/>
            <person name="Jenkins J."/>
            <person name="Zhou B."/>
            <person name="Torres-Rodriguez J."/>
            <person name="Chen C."/>
            <person name="Sandor L."/>
            <person name="Plott C."/>
            <person name="Yoshinga Y."/>
            <person name="Daum C."/>
            <person name="Qi P."/>
            <person name="Barry K."/>
            <person name="Lipzen A."/>
            <person name="Berry L."/>
            <person name="Pedersen C."/>
            <person name="Gottilla T."/>
            <person name="Foltz A."/>
            <person name="Yu H."/>
            <person name="O'Malley R."/>
            <person name="Zhang C."/>
            <person name="Devos K."/>
            <person name="Sigmon B."/>
            <person name="Yu B."/>
            <person name="Obata T."/>
            <person name="Schmutz J."/>
            <person name="Schnable J."/>
        </authorList>
    </citation>
    <scope>NUCLEOTIDE SEQUENCE [LARGE SCALE GENOMIC DNA]</scope>
    <source>
        <strain evidence="3">cv. 540-79</strain>
    </source>
</reference>
<feature type="region of interest" description="Disordered" evidence="1">
    <location>
        <begin position="1"/>
        <end position="26"/>
    </location>
</feature>
<gene>
    <name evidence="2" type="ORF">BS78_K068900</name>
</gene>
<sequence>MLEERNRGPHQDSRVSTKRNKRPLQLHHRSLAPLGPICSHDHPLYLDALGSCPPRSKLIVSGMIGRYIQSVVFSFECSKL</sequence>
<feature type="compositionally biased region" description="Basic and acidic residues" evidence="1">
    <location>
        <begin position="1"/>
        <end position="15"/>
    </location>
</feature>
<protein>
    <submittedName>
        <fullName evidence="2">Uncharacterized protein</fullName>
    </submittedName>
</protein>
<keyword evidence="3" id="KW-1185">Reference proteome</keyword>
<dbReference type="AlphaFoldDB" id="A0A9W7XCT8"/>
<name>A0A9W7XCT8_9POAL</name>
<evidence type="ECO:0000313" key="2">
    <source>
        <dbReference type="EMBL" id="KAJ1256192.1"/>
    </source>
</evidence>
<evidence type="ECO:0000313" key="3">
    <source>
        <dbReference type="Proteomes" id="UP001164776"/>
    </source>
</evidence>
<feature type="compositionally biased region" description="Basic residues" evidence="1">
    <location>
        <begin position="16"/>
        <end position="26"/>
    </location>
</feature>
<dbReference type="Proteomes" id="UP001164776">
    <property type="component" value="Unassembled WGS sequence"/>
</dbReference>
<comment type="caution">
    <text evidence="2">The sequence shown here is derived from an EMBL/GenBank/DDBJ whole genome shotgun (WGS) entry which is preliminary data.</text>
</comment>